<dbReference type="InterPro" id="IPR009061">
    <property type="entry name" value="DNA-bd_dom_put_sf"/>
</dbReference>
<evidence type="ECO:0000256" key="4">
    <source>
        <dbReference type="SAM" id="Coils"/>
    </source>
</evidence>
<dbReference type="PRINTS" id="PR00040">
    <property type="entry name" value="HTHMERR"/>
</dbReference>
<dbReference type="PANTHER" id="PTHR30204:SF94">
    <property type="entry name" value="HEAVY METAL-DEPENDENT TRANSCRIPTIONAL REGULATOR HI_0293-RELATED"/>
    <property type="match status" value="1"/>
</dbReference>
<dbReference type="InterPro" id="IPR015358">
    <property type="entry name" value="Tscrpt_reg_MerR_DNA-bd"/>
</dbReference>
<dbReference type="Pfam" id="PF00376">
    <property type="entry name" value="MerR"/>
    <property type="match status" value="1"/>
</dbReference>
<keyword evidence="4" id="KW-0175">Coiled coil</keyword>
<dbReference type="CDD" id="cd04785">
    <property type="entry name" value="HTH_CadR-PbrR-like"/>
    <property type="match status" value="1"/>
</dbReference>
<dbReference type="InterPro" id="IPR000551">
    <property type="entry name" value="MerR-type_HTH_dom"/>
</dbReference>
<dbReference type="PROSITE" id="PS50937">
    <property type="entry name" value="HTH_MERR_2"/>
    <property type="match status" value="1"/>
</dbReference>
<protein>
    <submittedName>
        <fullName evidence="6">Helix-turn-helix domain-containing protein</fullName>
    </submittedName>
</protein>
<dbReference type="Pfam" id="PF09278">
    <property type="entry name" value="MerR-DNA-bind"/>
    <property type="match status" value="1"/>
</dbReference>
<evidence type="ECO:0000256" key="1">
    <source>
        <dbReference type="ARBA" id="ARBA00023015"/>
    </source>
</evidence>
<evidence type="ECO:0000256" key="2">
    <source>
        <dbReference type="ARBA" id="ARBA00023125"/>
    </source>
</evidence>
<gene>
    <name evidence="6" type="ORF">PAF17_12475</name>
</gene>
<name>A0ABT4ZG29_9RHOB</name>
<keyword evidence="7" id="KW-1185">Reference proteome</keyword>
<evidence type="ECO:0000259" key="5">
    <source>
        <dbReference type="PROSITE" id="PS50937"/>
    </source>
</evidence>
<dbReference type="Gene3D" id="1.10.1660.10">
    <property type="match status" value="1"/>
</dbReference>
<comment type="caution">
    <text evidence="6">The sequence shown here is derived from an EMBL/GenBank/DDBJ whole genome shotgun (WGS) entry which is preliminary data.</text>
</comment>
<accession>A0ABT4ZG29</accession>
<dbReference type="Proteomes" id="UP001165641">
    <property type="component" value="Unassembled WGS sequence"/>
</dbReference>
<organism evidence="6 7">
    <name type="scientific">Paracoccus onchidii</name>
    <dbReference type="NCBI Taxonomy" id="3017813"/>
    <lineage>
        <taxon>Bacteria</taxon>
        <taxon>Pseudomonadati</taxon>
        <taxon>Pseudomonadota</taxon>
        <taxon>Alphaproteobacteria</taxon>
        <taxon>Rhodobacterales</taxon>
        <taxon>Paracoccaceae</taxon>
        <taxon>Paracoccus</taxon>
    </lineage>
</organism>
<evidence type="ECO:0000313" key="6">
    <source>
        <dbReference type="EMBL" id="MDB6178312.1"/>
    </source>
</evidence>
<sequence>MQIGIGALSRETGIKVPTIRYYEKIGLIRPGERTEGNQRRYDQADVDRLRFIRHSRDLGFDLAAIRELLSMSETPQASCHEVDSIAHEHLAEVERRIAQLQALREELSRMIAECSHGRVCDCNVINVLADHANCLHDQH</sequence>
<dbReference type="PANTHER" id="PTHR30204">
    <property type="entry name" value="REDOX-CYCLING DRUG-SENSING TRANSCRIPTIONAL ACTIVATOR SOXR"/>
    <property type="match status" value="1"/>
</dbReference>
<evidence type="ECO:0000313" key="7">
    <source>
        <dbReference type="Proteomes" id="UP001165641"/>
    </source>
</evidence>
<dbReference type="PROSITE" id="PS00552">
    <property type="entry name" value="HTH_MERR_1"/>
    <property type="match status" value="1"/>
</dbReference>
<keyword evidence="3" id="KW-0804">Transcription</keyword>
<reference evidence="6" key="1">
    <citation type="submission" date="2022-12" db="EMBL/GenBank/DDBJ databases">
        <title>Paracoccus onchidii sp. nov., isolated from a marine invertebrate from the South China Sea.</title>
        <authorList>
            <person name="Xu S."/>
            <person name="Liu Z."/>
            <person name="Xu Y."/>
        </authorList>
    </citation>
    <scope>NUCLEOTIDE SEQUENCE</scope>
    <source>
        <strain evidence="6">Z330</strain>
    </source>
</reference>
<feature type="coiled-coil region" evidence="4">
    <location>
        <begin position="86"/>
        <end position="113"/>
    </location>
</feature>
<proteinExistence type="predicted"/>
<dbReference type="InterPro" id="IPR047057">
    <property type="entry name" value="MerR_fam"/>
</dbReference>
<evidence type="ECO:0000256" key="3">
    <source>
        <dbReference type="ARBA" id="ARBA00023163"/>
    </source>
</evidence>
<dbReference type="EMBL" id="JAQBIE010000015">
    <property type="protein sequence ID" value="MDB6178312.1"/>
    <property type="molecule type" value="Genomic_DNA"/>
</dbReference>
<dbReference type="SUPFAM" id="SSF46955">
    <property type="entry name" value="Putative DNA-binding domain"/>
    <property type="match status" value="1"/>
</dbReference>
<dbReference type="RefSeq" id="WP_271889434.1">
    <property type="nucleotide sequence ID" value="NZ_JAQBIE010000015.1"/>
</dbReference>
<feature type="domain" description="HTH merR-type" evidence="5">
    <location>
        <begin position="1"/>
        <end position="71"/>
    </location>
</feature>
<keyword evidence="2" id="KW-0238">DNA-binding</keyword>
<dbReference type="SMART" id="SM00422">
    <property type="entry name" value="HTH_MERR"/>
    <property type="match status" value="1"/>
</dbReference>
<keyword evidence="1" id="KW-0805">Transcription regulation</keyword>